<gene>
    <name evidence="1" type="ORF">MMG00_12605</name>
</gene>
<proteinExistence type="predicted"/>
<evidence type="ECO:0000313" key="1">
    <source>
        <dbReference type="EMBL" id="UNM96023.1"/>
    </source>
</evidence>
<name>A0ABY3WZG9_9GAMM</name>
<evidence type="ECO:0008006" key="3">
    <source>
        <dbReference type="Google" id="ProtNLM"/>
    </source>
</evidence>
<dbReference type="Proteomes" id="UP000829542">
    <property type="component" value="Chromosome"/>
</dbReference>
<accession>A0ABY3WZG9</accession>
<evidence type="ECO:0000313" key="2">
    <source>
        <dbReference type="Proteomes" id="UP000829542"/>
    </source>
</evidence>
<reference evidence="1 2" key="1">
    <citation type="submission" date="2022-03" db="EMBL/GenBank/DDBJ databases">
        <title>Ignatzschineria rhizosphaerae HR5S32.</title>
        <authorList>
            <person name="Sun J.Q."/>
            <person name="Feng J.Y."/>
        </authorList>
    </citation>
    <scope>NUCLEOTIDE SEQUENCE [LARGE SCALE GENOMIC DNA]</scope>
    <source>
        <strain evidence="1 2">HR5S32</strain>
    </source>
</reference>
<dbReference type="EMBL" id="CP093379">
    <property type="protein sequence ID" value="UNM96023.1"/>
    <property type="molecule type" value="Genomic_DNA"/>
</dbReference>
<sequence>MSTSDLNNGRSVTRELTLSVGRREACDRNQNITMTFNPDTKGLISGASAAFSQGVMRLDNNTRIEIRDKSNNAAIDLTLGTKFNFGTLQQQTTGVTANPRKIDKIFSFTWKRDGTSPVKVGAWNSQILLEIEGD</sequence>
<keyword evidence="2" id="KW-1185">Reference proteome</keyword>
<protein>
    <recommendedName>
        <fullName evidence="3">Fimbrial-type adhesion domain-containing protein</fullName>
    </recommendedName>
</protein>
<organism evidence="1 2">
    <name type="scientific">Ignatzschineria rhizosphaerae</name>
    <dbReference type="NCBI Taxonomy" id="2923279"/>
    <lineage>
        <taxon>Bacteria</taxon>
        <taxon>Pseudomonadati</taxon>
        <taxon>Pseudomonadota</taxon>
        <taxon>Gammaproteobacteria</taxon>
        <taxon>Cardiobacteriales</taxon>
        <taxon>Ignatzschineriaceae</taxon>
        <taxon>Ignatzschineria</taxon>
    </lineage>
</organism>
<dbReference type="RefSeq" id="WP_242148895.1">
    <property type="nucleotide sequence ID" value="NZ_CP093379.1"/>
</dbReference>